<proteinExistence type="predicted"/>
<accession>A0A0X8JMP8</accession>
<gene>
    <name evidence="3" type="ORF">AXF13_12045</name>
</gene>
<keyword evidence="4" id="KW-1185">Reference proteome</keyword>
<protein>
    <submittedName>
        <fullName evidence="3">C4-dicarboxylate ABC transporter permease</fullName>
    </submittedName>
</protein>
<feature type="domain" description="DUF1468" evidence="2">
    <location>
        <begin position="8"/>
        <end position="157"/>
    </location>
</feature>
<sequence length="157" mass="17146">MKNKTDFFIALALLVICAVAWQQIRLLPESASAEFFRPASFPTGVTVLLAVLACILLVRSFLVRGRAAWPERPVLLKVLLMILLVLGYVAGFVGLGEYAYDALWPGGTGFCSATLIFLVLAQVLTGCRGPWRILLIAGLMTAFLYLVFALLFNVPLP</sequence>
<dbReference type="RefSeq" id="WP_062254887.1">
    <property type="nucleotide sequence ID" value="NZ_CP014229.1"/>
</dbReference>
<feature type="transmembrane region" description="Helical" evidence="1">
    <location>
        <begin position="74"/>
        <end position="96"/>
    </location>
</feature>
<evidence type="ECO:0000256" key="1">
    <source>
        <dbReference type="SAM" id="Phobius"/>
    </source>
</evidence>
<keyword evidence="1" id="KW-0472">Membrane</keyword>
<feature type="transmembrane region" description="Helical" evidence="1">
    <location>
        <begin position="133"/>
        <end position="152"/>
    </location>
</feature>
<evidence type="ECO:0000259" key="2">
    <source>
        <dbReference type="Pfam" id="PF07331"/>
    </source>
</evidence>
<keyword evidence="1" id="KW-1133">Transmembrane helix</keyword>
<dbReference type="EMBL" id="CP014229">
    <property type="protein sequence ID" value="AMD91607.1"/>
    <property type="molecule type" value="Genomic_DNA"/>
</dbReference>
<evidence type="ECO:0000313" key="4">
    <source>
        <dbReference type="Proteomes" id="UP000069241"/>
    </source>
</evidence>
<dbReference type="InterPro" id="IPR009936">
    <property type="entry name" value="DUF1468"/>
</dbReference>
<feature type="transmembrane region" description="Helical" evidence="1">
    <location>
        <begin position="41"/>
        <end position="62"/>
    </location>
</feature>
<dbReference type="Proteomes" id="UP000069241">
    <property type="component" value="Chromosome"/>
</dbReference>
<evidence type="ECO:0000313" key="3">
    <source>
        <dbReference type="EMBL" id="AMD91607.1"/>
    </source>
</evidence>
<name>A0A0X8JMP8_9BACT</name>
<dbReference type="Pfam" id="PF07331">
    <property type="entry name" value="TctB"/>
    <property type="match status" value="1"/>
</dbReference>
<keyword evidence="1" id="KW-0812">Transmembrane</keyword>
<dbReference type="KEGG" id="dfi:AXF13_12045"/>
<organism evidence="3 4">
    <name type="scientific">Desulfovibrio fairfieldensis</name>
    <dbReference type="NCBI Taxonomy" id="44742"/>
    <lineage>
        <taxon>Bacteria</taxon>
        <taxon>Pseudomonadati</taxon>
        <taxon>Thermodesulfobacteriota</taxon>
        <taxon>Desulfovibrionia</taxon>
        <taxon>Desulfovibrionales</taxon>
        <taxon>Desulfovibrionaceae</taxon>
        <taxon>Desulfovibrio</taxon>
    </lineage>
</organism>
<dbReference type="AlphaFoldDB" id="A0A0X8JMP8"/>
<reference evidence="4" key="1">
    <citation type="submission" date="2016-02" db="EMBL/GenBank/DDBJ databases">
        <authorList>
            <person name="Holder M.E."/>
            <person name="Ajami N.J."/>
            <person name="Petrosino J.F."/>
        </authorList>
    </citation>
    <scope>NUCLEOTIDE SEQUENCE [LARGE SCALE GENOMIC DNA]</scope>
    <source>
        <strain evidence="4">CCUG 45958</strain>
    </source>
</reference>
<feature type="transmembrane region" description="Helical" evidence="1">
    <location>
        <begin position="102"/>
        <end position="121"/>
    </location>
</feature>
<dbReference type="STRING" id="44742.AXF13_12045"/>